<organism evidence="1">
    <name type="scientific">Spongospora subterranea</name>
    <dbReference type="NCBI Taxonomy" id="70186"/>
    <lineage>
        <taxon>Eukaryota</taxon>
        <taxon>Sar</taxon>
        <taxon>Rhizaria</taxon>
        <taxon>Endomyxa</taxon>
        <taxon>Phytomyxea</taxon>
        <taxon>Plasmodiophorida</taxon>
        <taxon>Plasmodiophoridae</taxon>
        <taxon>Spongospora</taxon>
    </lineage>
</organism>
<accession>A0A0H5R241</accession>
<evidence type="ECO:0000313" key="1">
    <source>
        <dbReference type="EMBL" id="CRZ08260.1"/>
    </source>
</evidence>
<sequence length="133" mass="15675">MNNRNWQKQMEGVSKYDFIRNIALEQYFTLLQSSVNMVAASRTVAANLFPTRSEINHSRTIRKWAEHFLLHKELPKHRQGCHVKSRSLIHDEDIARECRIWLKCQTHDSVTCHSFHNGLPINYTARSDCLHLF</sequence>
<dbReference type="EMBL" id="HACM01007818">
    <property type="protein sequence ID" value="CRZ08260.1"/>
    <property type="molecule type" value="Transcribed_RNA"/>
</dbReference>
<name>A0A0H5R241_9EUKA</name>
<protein>
    <submittedName>
        <fullName evidence="1">Uncharacterized protein</fullName>
    </submittedName>
</protein>
<proteinExistence type="predicted"/>
<reference evidence="1" key="1">
    <citation type="submission" date="2015-04" db="EMBL/GenBank/DDBJ databases">
        <title>The genome sequence of the plant pathogenic Rhizarian Plasmodiophora brassicae reveals insights in its biotrophic life cycle and the origin of chitin synthesis.</title>
        <authorList>
            <person name="Schwelm A."/>
            <person name="Fogelqvist J."/>
            <person name="Knaust A."/>
            <person name="Julke S."/>
            <person name="Lilja T."/>
            <person name="Dhandapani V."/>
            <person name="Bonilla-Rosso G."/>
            <person name="Karlsson M."/>
            <person name="Shevchenko A."/>
            <person name="Choi S.R."/>
            <person name="Kim H.G."/>
            <person name="Park J.Y."/>
            <person name="Lim Y.P."/>
            <person name="Ludwig-Muller J."/>
            <person name="Dixelius C."/>
        </authorList>
    </citation>
    <scope>NUCLEOTIDE SEQUENCE</scope>
    <source>
        <tissue evidence="1">Potato root galls</tissue>
    </source>
</reference>
<dbReference type="AlphaFoldDB" id="A0A0H5R241"/>